<dbReference type="PANTHER" id="PTHR24221">
    <property type="entry name" value="ATP-BINDING CASSETTE SUB-FAMILY B"/>
    <property type="match status" value="1"/>
</dbReference>
<dbReference type="SUPFAM" id="SSF90123">
    <property type="entry name" value="ABC transporter transmembrane region"/>
    <property type="match status" value="1"/>
</dbReference>
<dbReference type="NCBIfam" id="TIGR02857">
    <property type="entry name" value="CydD"/>
    <property type="match status" value="1"/>
</dbReference>
<accession>A0A7H0RWS7</accession>
<keyword evidence="5" id="KW-0547">Nucleotide-binding</keyword>
<proteinExistence type="predicted"/>
<dbReference type="Pfam" id="PF00664">
    <property type="entry name" value="ABC_membrane"/>
    <property type="match status" value="1"/>
</dbReference>
<dbReference type="GO" id="GO:0016887">
    <property type="term" value="F:ATP hydrolysis activity"/>
    <property type="evidence" value="ECO:0007669"/>
    <property type="project" value="InterPro"/>
</dbReference>
<feature type="transmembrane region" description="Helical" evidence="9">
    <location>
        <begin position="27"/>
        <end position="55"/>
    </location>
</feature>
<dbReference type="SUPFAM" id="SSF52540">
    <property type="entry name" value="P-loop containing nucleoside triphosphate hydrolases"/>
    <property type="match status" value="1"/>
</dbReference>
<evidence type="ECO:0000256" key="8">
    <source>
        <dbReference type="ARBA" id="ARBA00023136"/>
    </source>
</evidence>
<feature type="transmembrane region" description="Helical" evidence="9">
    <location>
        <begin position="151"/>
        <end position="167"/>
    </location>
</feature>
<dbReference type="PANTHER" id="PTHR24221:SF590">
    <property type="entry name" value="COMPONENT LINKED WITH THE ASSEMBLY OF CYTOCHROME' TRANSPORT TRANSMEMBRANE ATP-BINDING PROTEIN ABC TRANSPORTER CYDD-RELATED"/>
    <property type="match status" value="1"/>
</dbReference>
<feature type="transmembrane region" description="Helical" evidence="9">
    <location>
        <begin position="251"/>
        <end position="273"/>
    </location>
</feature>
<dbReference type="Gene3D" id="1.20.1560.10">
    <property type="entry name" value="ABC transporter type 1, transmembrane domain"/>
    <property type="match status" value="1"/>
</dbReference>
<dbReference type="PROSITE" id="PS50893">
    <property type="entry name" value="ABC_TRANSPORTER_2"/>
    <property type="match status" value="1"/>
</dbReference>
<comment type="subcellular location">
    <subcellularLocation>
        <location evidence="1">Cell membrane</location>
        <topology evidence="1">Multi-pass membrane protein</topology>
    </subcellularLocation>
</comment>
<dbReference type="InterPro" id="IPR027417">
    <property type="entry name" value="P-loop_NTPase"/>
</dbReference>
<dbReference type="InterPro" id="IPR011527">
    <property type="entry name" value="ABC1_TM_dom"/>
</dbReference>
<dbReference type="GO" id="GO:0042883">
    <property type="term" value="P:cysteine transport"/>
    <property type="evidence" value="ECO:0007669"/>
    <property type="project" value="InterPro"/>
</dbReference>
<dbReference type="SMART" id="SM00382">
    <property type="entry name" value="AAA"/>
    <property type="match status" value="1"/>
</dbReference>
<reference evidence="12" key="1">
    <citation type="submission" date="2020-09" db="EMBL/GenBank/DDBJ databases">
        <title>Complete genome sequence of Salmonella enterica strain K_SA184, multidrug resistance bacterium isolated from lamb (Ovis aries).</title>
        <authorList>
            <person name="Kim H.B."/>
        </authorList>
    </citation>
    <scope>NUCLEOTIDE SEQUENCE</scope>
    <source>
        <strain evidence="12">K_SA184</strain>
    </source>
</reference>
<feature type="domain" description="ABC transmembrane type-1" evidence="11">
    <location>
        <begin position="31"/>
        <end position="314"/>
    </location>
</feature>
<gene>
    <name evidence="12" type="primary">cydD</name>
    <name evidence="12" type="ORF">H9I51_19975</name>
</gene>
<dbReference type="CDD" id="cd18584">
    <property type="entry name" value="ABC_6TM_AarD_CydD"/>
    <property type="match status" value="1"/>
</dbReference>
<keyword evidence="2" id="KW-0813">Transport</keyword>
<evidence type="ECO:0000256" key="3">
    <source>
        <dbReference type="ARBA" id="ARBA00022475"/>
    </source>
</evidence>
<organism evidence="12">
    <name type="scientific">Salmonella enterica</name>
    <name type="common">Salmonella choleraesuis</name>
    <dbReference type="NCBI Taxonomy" id="28901"/>
    <lineage>
        <taxon>Bacteria</taxon>
        <taxon>Pseudomonadati</taxon>
        <taxon>Pseudomonadota</taxon>
        <taxon>Gammaproteobacteria</taxon>
        <taxon>Enterobacterales</taxon>
        <taxon>Enterobacteriaceae</taxon>
        <taxon>Salmonella</taxon>
    </lineage>
</organism>
<feature type="domain" description="ABC transporter" evidence="10">
    <location>
        <begin position="348"/>
        <end position="581"/>
    </location>
</feature>
<dbReference type="GO" id="GO:0140359">
    <property type="term" value="F:ABC-type transporter activity"/>
    <property type="evidence" value="ECO:0007669"/>
    <property type="project" value="InterPro"/>
</dbReference>
<evidence type="ECO:0000256" key="9">
    <source>
        <dbReference type="SAM" id="Phobius"/>
    </source>
</evidence>
<keyword evidence="7 9" id="KW-1133">Transmembrane helix</keyword>
<evidence type="ECO:0000256" key="5">
    <source>
        <dbReference type="ARBA" id="ARBA00022741"/>
    </source>
</evidence>
<keyword evidence="8 9" id="KW-0472">Membrane</keyword>
<dbReference type="FunFam" id="3.40.50.300:FF:000299">
    <property type="entry name" value="ABC transporter ATP-binding protein/permease"/>
    <property type="match status" value="1"/>
</dbReference>
<feature type="transmembrane region" description="Helical" evidence="9">
    <location>
        <begin position="173"/>
        <end position="190"/>
    </location>
</feature>
<name>A0A7H0RWS7_SALER</name>
<dbReference type="PROSITE" id="PS50929">
    <property type="entry name" value="ABC_TM1F"/>
    <property type="match status" value="1"/>
</dbReference>
<keyword evidence="6" id="KW-0067">ATP-binding</keyword>
<evidence type="ECO:0000256" key="1">
    <source>
        <dbReference type="ARBA" id="ARBA00004651"/>
    </source>
</evidence>
<evidence type="ECO:0000256" key="7">
    <source>
        <dbReference type="ARBA" id="ARBA00022989"/>
    </source>
</evidence>
<dbReference type="PROSITE" id="PS00211">
    <property type="entry name" value="ABC_TRANSPORTER_1"/>
    <property type="match status" value="1"/>
</dbReference>
<dbReference type="EMBL" id="CP061159">
    <property type="protein sequence ID" value="QNQ76280.1"/>
    <property type="molecule type" value="Genomic_DNA"/>
</dbReference>
<dbReference type="InterPro" id="IPR003439">
    <property type="entry name" value="ABC_transporter-like_ATP-bd"/>
</dbReference>
<evidence type="ECO:0000313" key="12">
    <source>
        <dbReference type="EMBL" id="QNQ76280.1"/>
    </source>
</evidence>
<evidence type="ECO:0000259" key="10">
    <source>
        <dbReference type="PROSITE" id="PS50893"/>
    </source>
</evidence>
<dbReference type="InterPro" id="IPR036640">
    <property type="entry name" value="ABC1_TM_sf"/>
</dbReference>
<evidence type="ECO:0000256" key="2">
    <source>
        <dbReference type="ARBA" id="ARBA00022448"/>
    </source>
</evidence>
<keyword evidence="3" id="KW-1003">Cell membrane</keyword>
<dbReference type="InterPro" id="IPR039421">
    <property type="entry name" value="Type_1_exporter"/>
</dbReference>
<dbReference type="GO" id="GO:0005524">
    <property type="term" value="F:ATP binding"/>
    <property type="evidence" value="ECO:0007669"/>
    <property type="project" value="UniProtKB-KW"/>
</dbReference>
<dbReference type="InterPro" id="IPR017871">
    <property type="entry name" value="ABC_transporter-like_CS"/>
</dbReference>
<dbReference type="Pfam" id="PF00005">
    <property type="entry name" value="ABC_tran"/>
    <property type="match status" value="1"/>
</dbReference>
<evidence type="ECO:0000256" key="6">
    <source>
        <dbReference type="ARBA" id="ARBA00022840"/>
    </source>
</evidence>
<dbReference type="Gene3D" id="3.40.50.300">
    <property type="entry name" value="P-loop containing nucleotide triphosphate hydrolases"/>
    <property type="match status" value="1"/>
</dbReference>
<dbReference type="InterPro" id="IPR014216">
    <property type="entry name" value="ABC_transptr_CydD"/>
</dbReference>
<protein>
    <submittedName>
        <fullName evidence="12">Thiol reductant ABC exporter subunit CydD</fullName>
    </submittedName>
</protein>
<dbReference type="InterPro" id="IPR003593">
    <property type="entry name" value="AAA+_ATPase"/>
</dbReference>
<evidence type="ECO:0000259" key="11">
    <source>
        <dbReference type="PROSITE" id="PS50929"/>
    </source>
</evidence>
<dbReference type="GO" id="GO:0005886">
    <property type="term" value="C:plasma membrane"/>
    <property type="evidence" value="ECO:0007669"/>
    <property type="project" value="UniProtKB-SubCell"/>
</dbReference>
<dbReference type="AlphaFoldDB" id="A0A7H0RWS7"/>
<evidence type="ECO:0000256" key="4">
    <source>
        <dbReference type="ARBA" id="ARBA00022692"/>
    </source>
</evidence>
<sequence length="588" mass="64461">MFIRSHISGAASRVAERWLSGQLRQSGLFFLLSLTMATFNAIMMVGQCWLLASLISKFVIDGNGISSLYPSLLILPVVMIIRAGLDVLRQGFAFETAARIRQLVREALLEHISILGPSWLQQQRTGSVASTLSEGIESIQTYFSDYLPQKIVIGIVPLVILTALFPYDWVSGLIMLITAPLIPLFMILVGKGAEKISLKQWDKLRLMSAHFFDMISGLTTLRQANAARRQVAIIAAISENYRQTTMKVLRVAFLSSLVLEFFATISTAMVAVFVGFRLYYGELVFLPGLFALLLVPEFFRPLRELGSHYHARMDAIGATEGLLTILNTRPTITENSSTAIPVKFSQVINIENVSYRHKEGGGVENISLSLKRGEKLVIIGSSGAGKTTLARLLLGFITPDSGRILVDGHDMSEIYLPAWQKNIGWLPQRPTLFAGTIKDNICLAQPDAGIERLYAAAKIAHADTFIETLPNTYNFQVGEGGRGLSGGQIQRIAMARAVFTMPNVLILDEPTASLDSDTVQNILGTLDEELTDAAQLLITHDTRVAFRADNVLVMAHGKIIESGSPHILLHKGGAFSALVQLQGEHKSE</sequence>
<keyword evidence="4 9" id="KW-0812">Transmembrane</keyword>
<feature type="transmembrane region" description="Helical" evidence="9">
    <location>
        <begin position="67"/>
        <end position="85"/>
    </location>
</feature>